<feature type="transmembrane region" description="Helical" evidence="1">
    <location>
        <begin position="156"/>
        <end position="179"/>
    </location>
</feature>
<reference evidence="2 3" key="1">
    <citation type="submission" date="2019-03" db="EMBL/GenBank/DDBJ databases">
        <title>Genomics of glacier-inhabiting Cryobacterium strains.</title>
        <authorList>
            <person name="Liu Q."/>
            <person name="Xin Y.-H."/>
        </authorList>
    </citation>
    <scope>NUCLEOTIDE SEQUENCE [LARGE SCALE GENOMIC DNA]</scope>
    <source>
        <strain evidence="2 3">TMT2-16</strain>
    </source>
</reference>
<dbReference type="Proteomes" id="UP000297851">
    <property type="component" value="Unassembled WGS sequence"/>
</dbReference>
<accession>A0ABY2JGB6</accession>
<protein>
    <recommendedName>
        <fullName evidence="4">DUF2029 domain-containing protein</fullName>
    </recommendedName>
</protein>
<proteinExistence type="predicted"/>
<evidence type="ECO:0008006" key="4">
    <source>
        <dbReference type="Google" id="ProtNLM"/>
    </source>
</evidence>
<keyword evidence="1" id="KW-1133">Transmembrane helix</keyword>
<gene>
    <name evidence="2" type="ORF">E3T25_07290</name>
</gene>
<keyword evidence="1" id="KW-0812">Transmembrane</keyword>
<organism evidence="2 3">
    <name type="scientific">Cryobacterium sandaracinum</name>
    <dbReference type="NCBI Taxonomy" id="1259247"/>
    <lineage>
        <taxon>Bacteria</taxon>
        <taxon>Bacillati</taxon>
        <taxon>Actinomycetota</taxon>
        <taxon>Actinomycetes</taxon>
        <taxon>Micrococcales</taxon>
        <taxon>Microbacteriaceae</taxon>
        <taxon>Cryobacterium</taxon>
    </lineage>
</organism>
<feature type="transmembrane region" description="Helical" evidence="1">
    <location>
        <begin position="79"/>
        <end position="97"/>
    </location>
</feature>
<evidence type="ECO:0000313" key="3">
    <source>
        <dbReference type="Proteomes" id="UP000297851"/>
    </source>
</evidence>
<feature type="transmembrane region" description="Helical" evidence="1">
    <location>
        <begin position="7"/>
        <end position="28"/>
    </location>
</feature>
<name>A0ABY2JGB6_9MICO</name>
<evidence type="ECO:0000256" key="1">
    <source>
        <dbReference type="SAM" id="Phobius"/>
    </source>
</evidence>
<dbReference type="RefSeq" id="WP_134373375.1">
    <property type="nucleotide sequence ID" value="NZ_SOGO01000022.1"/>
</dbReference>
<keyword evidence="3" id="KW-1185">Reference proteome</keyword>
<comment type="caution">
    <text evidence="2">The sequence shown here is derived from an EMBL/GenBank/DDBJ whole genome shotgun (WGS) entry which is preliminary data.</text>
</comment>
<feature type="transmembrane region" description="Helical" evidence="1">
    <location>
        <begin position="109"/>
        <end position="126"/>
    </location>
</feature>
<dbReference type="EMBL" id="SOGO01000022">
    <property type="protein sequence ID" value="TFD03128.1"/>
    <property type="molecule type" value="Genomic_DNA"/>
</dbReference>
<keyword evidence="1" id="KW-0472">Membrane</keyword>
<sequence length="193" mass="20717">MTRIGIARIVAGAAGIALVLVAATLPIWQMRFLAPQYPAGLDIKAYGNSVSGDLSEITVLSHYIGMPRFDATGMPEMTLWPFVILLAVLGVIIATAADRAWWRRLACTGLWLIPVGALADVQFHLWQMGHNLDGSAPMTIDSFTPLVVGPTVVMNFTMWGIPGSALALIAAAAALVTFAPAIPRRIPRRVSER</sequence>
<evidence type="ECO:0000313" key="2">
    <source>
        <dbReference type="EMBL" id="TFD03128.1"/>
    </source>
</evidence>